<dbReference type="SUPFAM" id="SSF161098">
    <property type="entry name" value="MetI-like"/>
    <property type="match status" value="1"/>
</dbReference>
<feature type="transmembrane region" description="Helical" evidence="8">
    <location>
        <begin position="27"/>
        <end position="47"/>
    </location>
</feature>
<keyword evidence="6 8" id="KW-1133">Transmembrane helix</keyword>
<evidence type="ECO:0000256" key="8">
    <source>
        <dbReference type="RuleBase" id="RU363032"/>
    </source>
</evidence>
<sequence>MALVSLPAPRLPAPAAAWRKGLFGSRLNAAITLAFAGLAALVLPPLLRWALLDATWTGTAQDCAARGGACWAFIGEKLRFILFGLYPRPLHWQAALATLLVAGLIVVTALPRFWRARLVLAWPLAIAAAVAVMAGVPTGQPVPTQVWGGLPLTLLLATTAFAAAFPIGVALALGRRSKLRLVRLIAVAFIEVMRGVPMIAVLYVSTLLFPLMLPAGASVDKLLRAGTAVTLFVAAYMAEIVRAGMQAVPAGQDEAARALGLGRWQAMRLIVLPQALRAVIPAFVTLGIGLFLDTTLVIVIGLFDLLNTAKTAAVDPQWLGFYTEAYAFAALVYFVLSFGASRYSLWLERRLALPADRASR</sequence>
<accession>A0ABU0J5R2</accession>
<comment type="subcellular location">
    <subcellularLocation>
        <location evidence="1">Cell inner membrane</location>
        <topology evidence="1">Multi-pass membrane protein</topology>
    </subcellularLocation>
    <subcellularLocation>
        <location evidence="8">Cell membrane</location>
        <topology evidence="8">Multi-pass membrane protein</topology>
    </subcellularLocation>
</comment>
<evidence type="ECO:0000256" key="3">
    <source>
        <dbReference type="ARBA" id="ARBA00022448"/>
    </source>
</evidence>
<dbReference type="Proteomes" id="UP001242480">
    <property type="component" value="Unassembled WGS sequence"/>
</dbReference>
<evidence type="ECO:0000256" key="5">
    <source>
        <dbReference type="ARBA" id="ARBA00022692"/>
    </source>
</evidence>
<dbReference type="InterPro" id="IPR043429">
    <property type="entry name" value="ArtM/GltK/GlnP/TcyL/YhdX-like"/>
</dbReference>
<dbReference type="CDD" id="cd06261">
    <property type="entry name" value="TM_PBP2"/>
    <property type="match status" value="1"/>
</dbReference>
<dbReference type="Gene3D" id="1.10.3720.10">
    <property type="entry name" value="MetI-like"/>
    <property type="match status" value="1"/>
</dbReference>
<evidence type="ECO:0000313" key="10">
    <source>
        <dbReference type="EMBL" id="MDQ0469600.1"/>
    </source>
</evidence>
<feature type="transmembrane region" description="Helical" evidence="8">
    <location>
        <begin position="118"/>
        <end position="136"/>
    </location>
</feature>
<dbReference type="PANTHER" id="PTHR30614:SF41">
    <property type="entry name" value="INNER MEMBRANE AMINO-ACID ABC TRANSPORTER PERMEASE PROTEIN YHDY"/>
    <property type="match status" value="1"/>
</dbReference>
<feature type="transmembrane region" description="Helical" evidence="8">
    <location>
        <begin position="325"/>
        <end position="345"/>
    </location>
</feature>
<evidence type="ECO:0000256" key="6">
    <source>
        <dbReference type="ARBA" id="ARBA00022989"/>
    </source>
</evidence>
<dbReference type="PROSITE" id="PS50928">
    <property type="entry name" value="ABC_TM1"/>
    <property type="match status" value="1"/>
</dbReference>
<feature type="transmembrane region" description="Helical" evidence="8">
    <location>
        <begin position="90"/>
        <end position="111"/>
    </location>
</feature>
<proteinExistence type="inferred from homology"/>
<keyword evidence="7 8" id="KW-0472">Membrane</keyword>
<keyword evidence="4" id="KW-1003">Cell membrane</keyword>
<feature type="domain" description="ABC transmembrane type-1" evidence="9">
    <location>
        <begin position="150"/>
        <end position="344"/>
    </location>
</feature>
<feature type="transmembrane region" description="Helical" evidence="8">
    <location>
        <begin position="278"/>
        <end position="305"/>
    </location>
</feature>
<keyword evidence="3 8" id="KW-0813">Transport</keyword>
<dbReference type="NCBIfam" id="TIGR01726">
    <property type="entry name" value="HEQRo_perm_3TM"/>
    <property type="match status" value="1"/>
</dbReference>
<keyword evidence="5 8" id="KW-0812">Transmembrane</keyword>
<evidence type="ECO:0000256" key="7">
    <source>
        <dbReference type="ARBA" id="ARBA00023136"/>
    </source>
</evidence>
<dbReference type="InterPro" id="IPR000515">
    <property type="entry name" value="MetI-like"/>
</dbReference>
<evidence type="ECO:0000259" key="9">
    <source>
        <dbReference type="PROSITE" id="PS50928"/>
    </source>
</evidence>
<reference evidence="10 11" key="1">
    <citation type="submission" date="2023-07" db="EMBL/GenBank/DDBJ databases">
        <title>Genomic Encyclopedia of Type Strains, Phase IV (KMG-IV): sequencing the most valuable type-strain genomes for metagenomic binning, comparative biology and taxonomic classification.</title>
        <authorList>
            <person name="Goeker M."/>
        </authorList>
    </citation>
    <scope>NUCLEOTIDE SEQUENCE [LARGE SCALE GENOMIC DNA]</scope>
    <source>
        <strain evidence="10 11">DSM 19619</strain>
    </source>
</reference>
<comment type="similarity">
    <text evidence="2">Belongs to the binding-protein-dependent transport system permease family. HisMQ subfamily.</text>
</comment>
<feature type="transmembrane region" description="Helical" evidence="8">
    <location>
        <begin position="221"/>
        <end position="238"/>
    </location>
</feature>
<feature type="transmembrane region" description="Helical" evidence="8">
    <location>
        <begin position="185"/>
        <end position="209"/>
    </location>
</feature>
<feature type="transmembrane region" description="Helical" evidence="8">
    <location>
        <begin position="148"/>
        <end position="173"/>
    </location>
</feature>
<dbReference type="InterPro" id="IPR010065">
    <property type="entry name" value="AA_ABC_transptr_permease_3TM"/>
</dbReference>
<evidence type="ECO:0000256" key="4">
    <source>
        <dbReference type="ARBA" id="ARBA00022475"/>
    </source>
</evidence>
<comment type="caution">
    <text evidence="10">The sequence shown here is derived from an EMBL/GenBank/DDBJ whole genome shotgun (WGS) entry which is preliminary data.</text>
</comment>
<dbReference type="PANTHER" id="PTHR30614">
    <property type="entry name" value="MEMBRANE COMPONENT OF AMINO ACID ABC TRANSPORTER"/>
    <property type="match status" value="1"/>
</dbReference>
<organism evidence="10 11">
    <name type="scientific">Labrys wisconsinensis</name>
    <dbReference type="NCBI Taxonomy" id="425677"/>
    <lineage>
        <taxon>Bacteria</taxon>
        <taxon>Pseudomonadati</taxon>
        <taxon>Pseudomonadota</taxon>
        <taxon>Alphaproteobacteria</taxon>
        <taxon>Hyphomicrobiales</taxon>
        <taxon>Xanthobacteraceae</taxon>
        <taxon>Labrys</taxon>
    </lineage>
</organism>
<evidence type="ECO:0000256" key="2">
    <source>
        <dbReference type="ARBA" id="ARBA00010072"/>
    </source>
</evidence>
<protein>
    <submittedName>
        <fullName evidence="10">General L-amino acid transport system permease protein</fullName>
    </submittedName>
</protein>
<dbReference type="RefSeq" id="WP_307272444.1">
    <property type="nucleotide sequence ID" value="NZ_JAUSVX010000004.1"/>
</dbReference>
<keyword evidence="11" id="KW-1185">Reference proteome</keyword>
<dbReference type="EMBL" id="JAUSVX010000004">
    <property type="protein sequence ID" value="MDQ0469600.1"/>
    <property type="molecule type" value="Genomic_DNA"/>
</dbReference>
<evidence type="ECO:0000256" key="1">
    <source>
        <dbReference type="ARBA" id="ARBA00004429"/>
    </source>
</evidence>
<evidence type="ECO:0000313" key="11">
    <source>
        <dbReference type="Proteomes" id="UP001242480"/>
    </source>
</evidence>
<gene>
    <name evidence="10" type="ORF">QO011_002616</name>
</gene>
<dbReference type="Pfam" id="PF00528">
    <property type="entry name" value="BPD_transp_1"/>
    <property type="match status" value="1"/>
</dbReference>
<name>A0ABU0J5R2_9HYPH</name>
<dbReference type="InterPro" id="IPR035906">
    <property type="entry name" value="MetI-like_sf"/>
</dbReference>